<dbReference type="SUPFAM" id="SSF55120">
    <property type="entry name" value="Pseudouridine synthase"/>
    <property type="match status" value="1"/>
</dbReference>
<dbReference type="CDD" id="cd02869">
    <property type="entry name" value="PseudoU_synth_RluA_like"/>
    <property type="match status" value="1"/>
</dbReference>
<dbReference type="PANTHER" id="PTHR21600:SF52">
    <property type="entry name" value="PSEUDOURIDINE SYNTHASE RSUA_RLUA-LIKE DOMAIN-CONTAINING PROTEIN"/>
    <property type="match status" value="1"/>
</dbReference>
<keyword evidence="5" id="KW-1185">Reference proteome</keyword>
<protein>
    <submittedName>
        <fullName evidence="4">RNA pseudouridine synthase 6, chloroplastic (RN A pseudouridylate synthase 6) (RNA-uridine isomerase 6)</fullName>
    </submittedName>
</protein>
<dbReference type="Gene3D" id="3.30.2350.10">
    <property type="entry name" value="Pseudouridine synthase"/>
    <property type="match status" value="1"/>
</dbReference>
<dbReference type="InterPro" id="IPR020103">
    <property type="entry name" value="PsdUridine_synth_cat_dom_sf"/>
</dbReference>
<dbReference type="InterPro" id="IPR050188">
    <property type="entry name" value="RluA_PseudoU_synthase"/>
</dbReference>
<keyword evidence="4" id="KW-0413">Isomerase</keyword>
<dbReference type="InterPro" id="IPR006224">
    <property type="entry name" value="PsdUridine_synth_RluA-like_CS"/>
</dbReference>
<reference evidence="3" key="2">
    <citation type="submission" date="2024-04" db="EMBL/GenBank/DDBJ databases">
        <authorList>
            <person name="Chen Y."/>
            <person name="Shah S."/>
            <person name="Dougan E. K."/>
            <person name="Thang M."/>
            <person name="Chan C."/>
        </authorList>
    </citation>
    <scope>NUCLEOTIDE SEQUENCE [LARGE SCALE GENOMIC DNA]</scope>
</reference>
<dbReference type="EMBL" id="CAMXCT030003001">
    <property type="protein sequence ID" value="CAL4789142.1"/>
    <property type="molecule type" value="Genomic_DNA"/>
</dbReference>
<gene>
    <name evidence="2" type="ORF">C1SCF055_LOCUS27835</name>
</gene>
<comment type="caution">
    <text evidence="2">The sequence shown here is derived from an EMBL/GenBank/DDBJ whole genome shotgun (WGS) entry which is preliminary data.</text>
</comment>
<dbReference type="PROSITE" id="PS01129">
    <property type="entry name" value="PSI_RLU"/>
    <property type="match status" value="1"/>
</dbReference>
<dbReference type="GO" id="GO:0003723">
    <property type="term" value="F:RNA binding"/>
    <property type="evidence" value="ECO:0007669"/>
    <property type="project" value="InterPro"/>
</dbReference>
<proteinExistence type="predicted"/>
<dbReference type="AlphaFoldDB" id="A0A9P1D2K6"/>
<organism evidence="2">
    <name type="scientific">Cladocopium goreaui</name>
    <dbReference type="NCBI Taxonomy" id="2562237"/>
    <lineage>
        <taxon>Eukaryota</taxon>
        <taxon>Sar</taxon>
        <taxon>Alveolata</taxon>
        <taxon>Dinophyceae</taxon>
        <taxon>Suessiales</taxon>
        <taxon>Symbiodiniaceae</taxon>
        <taxon>Cladocopium</taxon>
    </lineage>
</organism>
<dbReference type="GO" id="GO:0009982">
    <property type="term" value="F:pseudouridine synthase activity"/>
    <property type="evidence" value="ECO:0007669"/>
    <property type="project" value="InterPro"/>
</dbReference>
<dbReference type="Pfam" id="PF00849">
    <property type="entry name" value="PseudoU_synth_2"/>
    <property type="match status" value="1"/>
</dbReference>
<dbReference type="InterPro" id="IPR006145">
    <property type="entry name" value="PsdUridine_synth_RsuA/RluA"/>
</dbReference>
<evidence type="ECO:0000313" key="4">
    <source>
        <dbReference type="EMBL" id="CAL4789142.1"/>
    </source>
</evidence>
<evidence type="ECO:0000313" key="5">
    <source>
        <dbReference type="Proteomes" id="UP001152797"/>
    </source>
</evidence>
<accession>A0A9P1D2K6</accession>
<dbReference type="GO" id="GO:0000455">
    <property type="term" value="P:enzyme-directed rRNA pseudouridine synthesis"/>
    <property type="evidence" value="ECO:0007669"/>
    <property type="project" value="TreeGrafter"/>
</dbReference>
<dbReference type="Proteomes" id="UP001152797">
    <property type="component" value="Unassembled WGS sequence"/>
</dbReference>
<evidence type="ECO:0000313" key="3">
    <source>
        <dbReference type="EMBL" id="CAL1155205.1"/>
    </source>
</evidence>
<reference evidence="2" key="1">
    <citation type="submission" date="2022-10" db="EMBL/GenBank/DDBJ databases">
        <authorList>
            <person name="Chen Y."/>
            <person name="Dougan E. K."/>
            <person name="Chan C."/>
            <person name="Rhodes N."/>
            <person name="Thang M."/>
        </authorList>
    </citation>
    <scope>NUCLEOTIDE SEQUENCE</scope>
</reference>
<dbReference type="OrthoDB" id="447709at2759"/>
<evidence type="ECO:0000313" key="2">
    <source>
        <dbReference type="EMBL" id="CAI4001830.1"/>
    </source>
</evidence>
<dbReference type="EMBL" id="CAMXCT010003001">
    <property type="protein sequence ID" value="CAI4001830.1"/>
    <property type="molecule type" value="Genomic_DNA"/>
</dbReference>
<dbReference type="EMBL" id="CAMXCT020003001">
    <property type="protein sequence ID" value="CAL1155205.1"/>
    <property type="molecule type" value="Genomic_DNA"/>
</dbReference>
<dbReference type="PANTHER" id="PTHR21600">
    <property type="entry name" value="MITOCHONDRIAL RNA PSEUDOURIDINE SYNTHASE"/>
    <property type="match status" value="1"/>
</dbReference>
<evidence type="ECO:0000259" key="1">
    <source>
        <dbReference type="Pfam" id="PF00849"/>
    </source>
</evidence>
<feature type="domain" description="Pseudouridine synthase RsuA/RluA-like" evidence="1">
    <location>
        <begin position="141"/>
        <end position="309"/>
    </location>
</feature>
<name>A0A9P1D2K6_9DINO</name>
<sequence length="374" mass="41435">MSLIWLLLSVASASPVQPPAKAPRTPIRKQQLQSPGVIFARINETETLQSSLGRVLPWSRSSLSDLSAMGAVYYRAPTSRRFVRVGSALLPSNSEQRAQLQDFVVKEGGELRVHSEPRRYATCDELSSETWAKRIQRHAEFLVVDKPAGVPCVPHVSNGREWLVPCVAAAIAASRKKRTREDADIELVPCNRLDVQTSGLVVLAETKDAARRFQQLLLDGKVQKRYRALVPGQSFQANQTLEHQISDSVFGKPVPRLIAPINAATDDSVHKWRDACATIKGATRCDQLQELEVELHTGRTHQLRAQLAAIGSPIVDDALYKGLSGFMWRENSDDQQAAFLVTAADRSDAPIGLQCSELEFDSEVFHAGEPWWMP</sequence>